<dbReference type="EMBL" id="JBHUIP010000003">
    <property type="protein sequence ID" value="MFD2261646.1"/>
    <property type="molecule type" value="Genomic_DNA"/>
</dbReference>
<organism evidence="1 2">
    <name type="scientific">Lacibacterium aquatile</name>
    <dbReference type="NCBI Taxonomy" id="1168082"/>
    <lineage>
        <taxon>Bacteria</taxon>
        <taxon>Pseudomonadati</taxon>
        <taxon>Pseudomonadota</taxon>
        <taxon>Alphaproteobacteria</taxon>
        <taxon>Rhodospirillales</taxon>
        <taxon>Rhodospirillaceae</taxon>
    </lineage>
</organism>
<dbReference type="Proteomes" id="UP001597295">
    <property type="component" value="Unassembled WGS sequence"/>
</dbReference>
<dbReference type="SUPFAM" id="SSF55961">
    <property type="entry name" value="Bet v1-like"/>
    <property type="match status" value="1"/>
</dbReference>
<dbReference type="RefSeq" id="WP_379874562.1">
    <property type="nucleotide sequence ID" value="NZ_JBHUIP010000003.1"/>
</dbReference>
<protein>
    <submittedName>
        <fullName evidence="1">SRPBCC family protein</fullName>
    </submittedName>
</protein>
<dbReference type="InterPro" id="IPR023393">
    <property type="entry name" value="START-like_dom_sf"/>
</dbReference>
<dbReference type="Gene3D" id="3.30.530.20">
    <property type="match status" value="1"/>
</dbReference>
<accession>A0ABW5DP26</accession>
<sequence length="168" mass="18694">MRGTLQTLAAFLLVGLLASLANWQRRVDVEIDLAATPAQVWAVISETSDYRSWNPTLTWMEGPPVVRGPLDFVFIQEDGTDEPLNGTWIEARPGRLAWEVKPGLGRWFDRLFFIRVDLAADGGSKTRIGVVASGVSVLWKEDEFAAQTEPAIARMLKALATRLDTQIR</sequence>
<reference evidence="2" key="1">
    <citation type="journal article" date="2019" name="Int. J. Syst. Evol. Microbiol.">
        <title>The Global Catalogue of Microorganisms (GCM) 10K type strain sequencing project: providing services to taxonomists for standard genome sequencing and annotation.</title>
        <authorList>
            <consortium name="The Broad Institute Genomics Platform"/>
            <consortium name="The Broad Institute Genome Sequencing Center for Infectious Disease"/>
            <person name="Wu L."/>
            <person name="Ma J."/>
        </authorList>
    </citation>
    <scope>NUCLEOTIDE SEQUENCE [LARGE SCALE GENOMIC DNA]</scope>
    <source>
        <strain evidence="2">CGMCC 1.19062</strain>
    </source>
</reference>
<proteinExistence type="predicted"/>
<keyword evidence="2" id="KW-1185">Reference proteome</keyword>
<dbReference type="Pfam" id="PF10604">
    <property type="entry name" value="Polyketide_cyc2"/>
    <property type="match status" value="1"/>
</dbReference>
<gene>
    <name evidence="1" type="ORF">ACFSM5_02025</name>
</gene>
<comment type="caution">
    <text evidence="1">The sequence shown here is derived from an EMBL/GenBank/DDBJ whole genome shotgun (WGS) entry which is preliminary data.</text>
</comment>
<name>A0ABW5DP26_9PROT</name>
<evidence type="ECO:0000313" key="1">
    <source>
        <dbReference type="EMBL" id="MFD2261646.1"/>
    </source>
</evidence>
<dbReference type="InterPro" id="IPR019587">
    <property type="entry name" value="Polyketide_cyclase/dehydratase"/>
</dbReference>
<evidence type="ECO:0000313" key="2">
    <source>
        <dbReference type="Proteomes" id="UP001597295"/>
    </source>
</evidence>